<accession>A0ABS2G731</accession>
<organism evidence="1 2">
    <name type="scientific">Anaerotignum lactatifermentans</name>
    <dbReference type="NCBI Taxonomy" id="160404"/>
    <lineage>
        <taxon>Bacteria</taxon>
        <taxon>Bacillati</taxon>
        <taxon>Bacillota</taxon>
        <taxon>Clostridia</taxon>
        <taxon>Lachnospirales</taxon>
        <taxon>Anaerotignaceae</taxon>
        <taxon>Anaerotignum</taxon>
    </lineage>
</organism>
<keyword evidence="2" id="KW-1185">Reference proteome</keyword>
<proteinExistence type="predicted"/>
<dbReference type="Proteomes" id="UP000729290">
    <property type="component" value="Unassembled WGS sequence"/>
</dbReference>
<dbReference type="EMBL" id="JACSNV010000002">
    <property type="protein sequence ID" value="MBM6876840.1"/>
    <property type="molecule type" value="Genomic_DNA"/>
</dbReference>
<comment type="caution">
    <text evidence="1">The sequence shown here is derived from an EMBL/GenBank/DDBJ whole genome shotgun (WGS) entry which is preliminary data.</text>
</comment>
<dbReference type="RefSeq" id="WP_205133068.1">
    <property type="nucleotide sequence ID" value="NZ_JACSNT010000004.1"/>
</dbReference>
<protein>
    <submittedName>
        <fullName evidence="1">Uncharacterized protein</fullName>
    </submittedName>
</protein>
<sequence length="91" mass="10331">MDQRVKALFASAEAGRAQAERLAAHYCGAGWQVTLYPEALLEESRKRAEEEQMTHLLYFHDEERITLVSFADEMGGYSVDIQVSDLILPKK</sequence>
<name>A0ABS2G731_9FIRM</name>
<gene>
    <name evidence="1" type="ORF">H9X83_01520</name>
</gene>
<reference evidence="1 2" key="1">
    <citation type="journal article" date="2021" name="Sci. Rep.">
        <title>The distribution of antibiotic resistance genes in chicken gut microbiota commensals.</title>
        <authorList>
            <person name="Juricova H."/>
            <person name="Matiasovicova J."/>
            <person name="Kubasova T."/>
            <person name="Cejkova D."/>
            <person name="Rychlik I."/>
        </authorList>
    </citation>
    <scope>NUCLEOTIDE SEQUENCE [LARGE SCALE GENOMIC DNA]</scope>
    <source>
        <strain evidence="1 2">An431b</strain>
    </source>
</reference>
<evidence type="ECO:0000313" key="1">
    <source>
        <dbReference type="EMBL" id="MBM6876840.1"/>
    </source>
</evidence>
<evidence type="ECO:0000313" key="2">
    <source>
        <dbReference type="Proteomes" id="UP000729290"/>
    </source>
</evidence>